<accession>A0A939K079</accession>
<keyword evidence="5 7" id="KW-0472">Membrane</keyword>
<evidence type="ECO:0000256" key="7">
    <source>
        <dbReference type="SAM" id="Phobius"/>
    </source>
</evidence>
<evidence type="ECO:0000256" key="5">
    <source>
        <dbReference type="ARBA" id="ARBA00023136"/>
    </source>
</evidence>
<dbReference type="InterPro" id="IPR003856">
    <property type="entry name" value="LPS_length_determ_N"/>
</dbReference>
<feature type="coiled-coil region" evidence="6">
    <location>
        <begin position="231"/>
        <end position="265"/>
    </location>
</feature>
<dbReference type="Proteomes" id="UP000664795">
    <property type="component" value="Unassembled WGS sequence"/>
</dbReference>
<dbReference type="GO" id="GO:0005886">
    <property type="term" value="C:plasma membrane"/>
    <property type="evidence" value="ECO:0007669"/>
    <property type="project" value="UniProtKB-SubCell"/>
</dbReference>
<dbReference type="Pfam" id="PF13807">
    <property type="entry name" value="GNVR"/>
    <property type="match status" value="1"/>
</dbReference>
<keyword evidence="4 7" id="KW-1133">Transmembrane helix</keyword>
<feature type="domain" description="Tyrosine-protein kinase G-rich" evidence="9">
    <location>
        <begin position="280"/>
        <end position="353"/>
    </location>
</feature>
<proteinExistence type="predicted"/>
<evidence type="ECO:0000256" key="2">
    <source>
        <dbReference type="ARBA" id="ARBA00022475"/>
    </source>
</evidence>
<evidence type="ECO:0000256" key="3">
    <source>
        <dbReference type="ARBA" id="ARBA00022692"/>
    </source>
</evidence>
<feature type="transmembrane region" description="Helical" evidence="7">
    <location>
        <begin position="332"/>
        <end position="351"/>
    </location>
</feature>
<evidence type="ECO:0000259" key="8">
    <source>
        <dbReference type="Pfam" id="PF02706"/>
    </source>
</evidence>
<dbReference type="InterPro" id="IPR050445">
    <property type="entry name" value="Bact_polysacc_biosynth/exp"/>
</dbReference>
<keyword evidence="2" id="KW-1003">Cell membrane</keyword>
<dbReference type="GO" id="GO:0004713">
    <property type="term" value="F:protein tyrosine kinase activity"/>
    <property type="evidence" value="ECO:0007669"/>
    <property type="project" value="TreeGrafter"/>
</dbReference>
<dbReference type="InterPro" id="IPR032807">
    <property type="entry name" value="GNVR"/>
</dbReference>
<dbReference type="Pfam" id="PF02706">
    <property type="entry name" value="Wzz"/>
    <property type="match status" value="1"/>
</dbReference>
<feature type="transmembrane region" description="Helical" evidence="7">
    <location>
        <begin position="36"/>
        <end position="53"/>
    </location>
</feature>
<sequence length="357" mass="38971">MSVTEQHRPIGHEDDDVVFTLTLADILAFLKRSRRAMLIGALIGGLLGALYAFNKPNEYTSQVTLLPEIQAKSGGNMGGLSSLAGLAGIDINSLGGNADAVRPELYPTVLQSVPFALAVAKQPVYSKEFKKTQSLEAYLEAKNEPSWFSRLLSSSADSTAGLSFGPNTGALRLTKQQDELTKTILARVTGAYDKKSGVLTISATMPDPVVAAATTQQTLAYLTDYVTGYRTEKARMEVDFLTKQVAAAKQRYQQAEYALSAYRDQNRSVYLNTAKIEEQRIQAEFILAQDLYNALSKQSEMAKIKVQQDTPVFKILEPAQIPLKKSAPKRTVIILIATILGLFVGLIVVGLRTFRSV</sequence>
<organism evidence="10 11">
    <name type="scientific">Fibrella aquatilis</name>
    <dbReference type="NCBI Taxonomy" id="2817059"/>
    <lineage>
        <taxon>Bacteria</taxon>
        <taxon>Pseudomonadati</taxon>
        <taxon>Bacteroidota</taxon>
        <taxon>Cytophagia</taxon>
        <taxon>Cytophagales</taxon>
        <taxon>Spirosomataceae</taxon>
        <taxon>Fibrella</taxon>
    </lineage>
</organism>
<comment type="subcellular location">
    <subcellularLocation>
        <location evidence="1">Cell membrane</location>
        <topology evidence="1">Multi-pass membrane protein</topology>
    </subcellularLocation>
</comment>
<evidence type="ECO:0000256" key="6">
    <source>
        <dbReference type="SAM" id="Coils"/>
    </source>
</evidence>
<name>A0A939K079_9BACT</name>
<dbReference type="EMBL" id="JAFMYU010000005">
    <property type="protein sequence ID" value="MBO0930955.1"/>
    <property type="molecule type" value="Genomic_DNA"/>
</dbReference>
<dbReference type="PANTHER" id="PTHR32309:SF13">
    <property type="entry name" value="FERRIC ENTEROBACTIN TRANSPORT PROTEIN FEPE"/>
    <property type="match status" value="1"/>
</dbReference>
<evidence type="ECO:0000256" key="1">
    <source>
        <dbReference type="ARBA" id="ARBA00004651"/>
    </source>
</evidence>
<dbReference type="RefSeq" id="WP_207334922.1">
    <property type="nucleotide sequence ID" value="NZ_JAFMYU010000005.1"/>
</dbReference>
<evidence type="ECO:0000313" key="11">
    <source>
        <dbReference type="Proteomes" id="UP000664795"/>
    </source>
</evidence>
<dbReference type="PANTHER" id="PTHR32309">
    <property type="entry name" value="TYROSINE-PROTEIN KINASE"/>
    <property type="match status" value="1"/>
</dbReference>
<reference evidence="10 11" key="1">
    <citation type="submission" date="2021-03" db="EMBL/GenBank/DDBJ databases">
        <title>Fibrella sp. HMF5036 genome sequencing and assembly.</title>
        <authorList>
            <person name="Kang H."/>
            <person name="Kim H."/>
            <person name="Bae S."/>
            <person name="Joh K."/>
        </authorList>
    </citation>
    <scope>NUCLEOTIDE SEQUENCE [LARGE SCALE GENOMIC DNA]</scope>
    <source>
        <strain evidence="10 11">HMF5036</strain>
    </source>
</reference>
<protein>
    <submittedName>
        <fullName evidence="10">Lipopolysaccharide biosynthesis protein</fullName>
    </submittedName>
</protein>
<keyword evidence="6" id="KW-0175">Coiled coil</keyword>
<keyword evidence="11" id="KW-1185">Reference proteome</keyword>
<comment type="caution">
    <text evidence="10">The sequence shown here is derived from an EMBL/GenBank/DDBJ whole genome shotgun (WGS) entry which is preliminary data.</text>
</comment>
<gene>
    <name evidence="10" type="ORF">J2I48_08130</name>
</gene>
<feature type="domain" description="Polysaccharide chain length determinant N-terminal" evidence="8">
    <location>
        <begin position="21"/>
        <end position="75"/>
    </location>
</feature>
<evidence type="ECO:0000259" key="9">
    <source>
        <dbReference type="Pfam" id="PF13807"/>
    </source>
</evidence>
<dbReference type="AlphaFoldDB" id="A0A939K079"/>
<evidence type="ECO:0000313" key="10">
    <source>
        <dbReference type="EMBL" id="MBO0930955.1"/>
    </source>
</evidence>
<keyword evidence="3 7" id="KW-0812">Transmembrane</keyword>
<evidence type="ECO:0000256" key="4">
    <source>
        <dbReference type="ARBA" id="ARBA00022989"/>
    </source>
</evidence>